<dbReference type="InterPro" id="IPR035929">
    <property type="entry name" value="CoaB-like_sf"/>
</dbReference>
<evidence type="ECO:0000313" key="7">
    <source>
        <dbReference type="EMBL" id="QOL51974.1"/>
    </source>
</evidence>
<dbReference type="Gene3D" id="3.40.50.10300">
    <property type="entry name" value="CoaB-like"/>
    <property type="match status" value="1"/>
</dbReference>
<dbReference type="EC" id="6.3.2.5" evidence="3"/>
<gene>
    <name evidence="3 7" type="primary">coaBC</name>
    <name evidence="7" type="ORF">LPB04_10735</name>
</gene>
<keyword evidence="3 4" id="KW-0288">FMN</keyword>
<evidence type="ECO:0000256" key="3">
    <source>
        <dbReference type="HAMAP-Rule" id="MF_02225"/>
    </source>
</evidence>
<dbReference type="AlphaFoldDB" id="A0A7L9UAB3"/>
<dbReference type="UniPathway" id="UPA00241">
    <property type="reaction ID" value="UER00353"/>
</dbReference>
<accession>A0A7L9UAB3</accession>
<dbReference type="Proteomes" id="UP000593875">
    <property type="component" value="Chromosome"/>
</dbReference>
<dbReference type="PANTHER" id="PTHR14359:SF6">
    <property type="entry name" value="PHOSPHOPANTOTHENOYLCYSTEINE DECARBOXYLASE"/>
    <property type="match status" value="1"/>
</dbReference>
<keyword evidence="3 4" id="KW-0285">Flavoprotein</keyword>
<feature type="domain" description="DNA/pantothenate metabolism flavoprotein C-terminal" evidence="6">
    <location>
        <begin position="187"/>
        <end position="396"/>
    </location>
</feature>
<dbReference type="KEGG" id="mlir:LPB04_10735"/>
<proteinExistence type="inferred from homology"/>
<feature type="region of interest" description="Phosphopantothenoylcysteine decarboxylase" evidence="3">
    <location>
        <begin position="1"/>
        <end position="191"/>
    </location>
</feature>
<sequence>MDLQGKKIVLGLSGGVACYKAAELCRALIKQGASVQVVMTDAATHFIGPVTLQALSGNTVWLDQWDPRMPNNMAHIDLTRGADAVLVAPCSADFIRKLAHGVCDDLLSTLCLARPAGVPLLVAPAMNVEMWQNPATQRNVATLREDGIRIFGPAAGEQACGETGLGRMLEPEQLLEELIASFQHKILAGKRVLITAGPTFEAIDPVRGITNLSSGKMGYAIARAAREAGAEVTLVSGPTALSTPHGVRRIDVLSAQQMHDAVMAGVEGQHVFIAVAAVADWRVANASDQKLKKQEGGAAPQLEFVQNADILASVAATTSLSGWPYCVGFAAESENLVEYGAAKRERKGIPLLVGNIGHHTFGQDENSIVLFDEHGHTVLPRADKLTLARQLVSEIGKRLEQRSLLT</sequence>
<dbReference type="GO" id="GO:0015941">
    <property type="term" value="P:pantothenate catabolic process"/>
    <property type="evidence" value="ECO:0007669"/>
    <property type="project" value="InterPro"/>
</dbReference>
<dbReference type="Pfam" id="PF04127">
    <property type="entry name" value="DFP"/>
    <property type="match status" value="1"/>
</dbReference>
<feature type="active site" description="Proton donor" evidence="3">
    <location>
        <position position="160"/>
    </location>
</feature>
<evidence type="ECO:0000313" key="8">
    <source>
        <dbReference type="Proteomes" id="UP000593875"/>
    </source>
</evidence>
<dbReference type="GO" id="GO:0046872">
    <property type="term" value="F:metal ion binding"/>
    <property type="evidence" value="ECO:0007669"/>
    <property type="project" value="UniProtKB-KW"/>
</dbReference>
<keyword evidence="3" id="KW-0511">Multifunctional enzyme</keyword>
<feature type="binding site" evidence="3">
    <location>
        <position position="347"/>
    </location>
    <ligand>
        <name>CTP</name>
        <dbReference type="ChEBI" id="CHEBI:37563"/>
    </ligand>
</feature>
<name>A0A7L9UAB3_9BURK</name>
<dbReference type="PANTHER" id="PTHR14359">
    <property type="entry name" value="HOMO-OLIGOMERIC FLAVIN CONTAINING CYS DECARBOXYLASE FAMILY"/>
    <property type="match status" value="1"/>
</dbReference>
<organism evidence="7 8">
    <name type="scientific">Massilia litorea</name>
    <dbReference type="NCBI Taxonomy" id="2769491"/>
    <lineage>
        <taxon>Bacteria</taxon>
        <taxon>Pseudomonadati</taxon>
        <taxon>Pseudomonadota</taxon>
        <taxon>Betaproteobacteria</taxon>
        <taxon>Burkholderiales</taxon>
        <taxon>Oxalobacteraceae</taxon>
        <taxon>Telluria group</taxon>
        <taxon>Massilia</taxon>
    </lineage>
</organism>
<dbReference type="InterPro" id="IPR003382">
    <property type="entry name" value="Flavoprotein"/>
</dbReference>
<evidence type="ECO:0000256" key="4">
    <source>
        <dbReference type="RuleBase" id="RU364078"/>
    </source>
</evidence>
<dbReference type="PROSITE" id="PS51257">
    <property type="entry name" value="PROKAR_LIPOPROTEIN"/>
    <property type="match status" value="1"/>
</dbReference>
<comment type="function">
    <text evidence="4">Catalyzes two steps in the biosynthesis of coenzyme A. In the first step cysteine is conjugated to 4'-phosphopantothenate to form 4-phosphopantothenoylcysteine, in the latter compound is decarboxylated to form 4'-phosphopantotheine.</text>
</comment>
<keyword evidence="3 4" id="KW-0436">Ligase</keyword>
<keyword evidence="3" id="KW-0479">Metal-binding</keyword>
<keyword evidence="3" id="KW-0460">Magnesium</keyword>
<keyword evidence="1 3" id="KW-0210">Decarboxylase</keyword>
<dbReference type="GO" id="GO:0071513">
    <property type="term" value="C:phosphopantothenoylcysteine decarboxylase complex"/>
    <property type="evidence" value="ECO:0007669"/>
    <property type="project" value="TreeGrafter"/>
</dbReference>
<evidence type="ECO:0000259" key="5">
    <source>
        <dbReference type="Pfam" id="PF02441"/>
    </source>
</evidence>
<dbReference type="GO" id="GO:0010181">
    <property type="term" value="F:FMN binding"/>
    <property type="evidence" value="ECO:0007669"/>
    <property type="project" value="UniProtKB-UniRule"/>
</dbReference>
<dbReference type="EC" id="4.1.1.36" evidence="3"/>
<dbReference type="GO" id="GO:0015937">
    <property type="term" value="P:coenzyme A biosynthetic process"/>
    <property type="evidence" value="ECO:0007669"/>
    <property type="project" value="UniProtKB-UniRule"/>
</dbReference>
<comment type="function">
    <text evidence="3">Catalyzes two sequential steps in the biosynthesis of coenzyme A. In the first step cysteine is conjugated to 4'-phosphopantothenate to form 4-phosphopantothenoylcysteine. In the second step the latter compound is decarboxylated to form 4'-phosphopantotheine.</text>
</comment>
<dbReference type="RefSeq" id="WP_193688943.1">
    <property type="nucleotide sequence ID" value="NZ_CP062941.1"/>
</dbReference>
<dbReference type="SUPFAM" id="SSF102645">
    <property type="entry name" value="CoaB-like"/>
    <property type="match status" value="1"/>
</dbReference>
<evidence type="ECO:0000256" key="2">
    <source>
        <dbReference type="ARBA" id="ARBA00023239"/>
    </source>
</evidence>
<dbReference type="NCBIfam" id="TIGR00521">
    <property type="entry name" value="coaBC_dfp"/>
    <property type="match status" value="1"/>
</dbReference>
<evidence type="ECO:0000259" key="6">
    <source>
        <dbReference type="Pfam" id="PF04127"/>
    </source>
</evidence>
<dbReference type="InterPro" id="IPR005252">
    <property type="entry name" value="CoaBC"/>
</dbReference>
<dbReference type="EMBL" id="CP062941">
    <property type="protein sequence ID" value="QOL51974.1"/>
    <property type="molecule type" value="Genomic_DNA"/>
</dbReference>
<feature type="binding site" evidence="3">
    <location>
        <position position="290"/>
    </location>
    <ligand>
        <name>CTP</name>
        <dbReference type="ChEBI" id="CHEBI:37563"/>
    </ligand>
</feature>
<keyword evidence="8" id="KW-1185">Reference proteome</keyword>
<comment type="catalytic activity">
    <reaction evidence="3 4">
        <text>N-[(R)-4-phosphopantothenoyl]-L-cysteine + H(+) = (R)-4'-phosphopantetheine + CO2</text>
        <dbReference type="Rhea" id="RHEA:16793"/>
        <dbReference type="ChEBI" id="CHEBI:15378"/>
        <dbReference type="ChEBI" id="CHEBI:16526"/>
        <dbReference type="ChEBI" id="CHEBI:59458"/>
        <dbReference type="ChEBI" id="CHEBI:61723"/>
        <dbReference type="EC" id="4.1.1.36"/>
    </reaction>
</comment>
<dbReference type="Pfam" id="PF02441">
    <property type="entry name" value="Flavoprotein"/>
    <property type="match status" value="1"/>
</dbReference>
<comment type="similarity">
    <text evidence="3 4">In the N-terminal section; belongs to the HFCD (homo-oligomeric flavin containing Cys decarboxylase) superfamily.</text>
</comment>
<comment type="pathway">
    <text evidence="3 4">Cofactor biosynthesis; coenzyme A biosynthesis; CoA from (R)-pantothenate: step 2/5.</text>
</comment>
<reference evidence="7 8" key="1">
    <citation type="submission" date="2020-10" db="EMBL/GenBank/DDBJ databases">
        <title>Genome sequencing of Massilia sp. LPB0304.</title>
        <authorList>
            <person name="Kim J."/>
        </authorList>
    </citation>
    <scope>NUCLEOTIDE SEQUENCE [LARGE SCALE GENOMIC DNA]</scope>
    <source>
        <strain evidence="7 8">LPB0304</strain>
    </source>
</reference>
<comment type="caution">
    <text evidence="3">Lacks conserved residue(s) required for the propagation of feature annotation.</text>
</comment>
<comment type="catalytic activity">
    <reaction evidence="3 4">
        <text>(R)-4'-phosphopantothenate + L-cysteine + CTP = N-[(R)-4-phosphopantothenoyl]-L-cysteine + CMP + diphosphate + H(+)</text>
        <dbReference type="Rhea" id="RHEA:19397"/>
        <dbReference type="ChEBI" id="CHEBI:10986"/>
        <dbReference type="ChEBI" id="CHEBI:15378"/>
        <dbReference type="ChEBI" id="CHEBI:33019"/>
        <dbReference type="ChEBI" id="CHEBI:35235"/>
        <dbReference type="ChEBI" id="CHEBI:37563"/>
        <dbReference type="ChEBI" id="CHEBI:59458"/>
        <dbReference type="ChEBI" id="CHEBI:60377"/>
        <dbReference type="EC" id="6.3.2.5"/>
    </reaction>
</comment>
<feature type="binding site" evidence="3">
    <location>
        <position position="329"/>
    </location>
    <ligand>
        <name>CTP</name>
        <dbReference type="ChEBI" id="CHEBI:37563"/>
    </ligand>
</feature>
<dbReference type="GO" id="GO:0004632">
    <property type="term" value="F:phosphopantothenate--cysteine ligase activity"/>
    <property type="evidence" value="ECO:0007669"/>
    <property type="project" value="UniProtKB-UniRule"/>
</dbReference>
<feature type="binding site" evidence="3">
    <location>
        <position position="343"/>
    </location>
    <ligand>
        <name>CTP</name>
        <dbReference type="ChEBI" id="CHEBI:37563"/>
    </ligand>
</feature>
<dbReference type="InterPro" id="IPR036551">
    <property type="entry name" value="Flavin_trans-like"/>
</dbReference>
<comment type="cofactor">
    <cofactor evidence="3">
        <name>FMN</name>
        <dbReference type="ChEBI" id="CHEBI:58210"/>
    </cofactor>
    <text evidence="3">Binds 1 FMN per subunit.</text>
</comment>
<dbReference type="InterPro" id="IPR007085">
    <property type="entry name" value="DNA/pantothenate-metab_flavo_C"/>
</dbReference>
<feature type="domain" description="Flavoprotein" evidence="5">
    <location>
        <begin position="6"/>
        <end position="180"/>
    </location>
</feature>
<comment type="similarity">
    <text evidence="3 4">In the C-terminal section; belongs to the PPC synthetase family.</text>
</comment>
<evidence type="ECO:0000256" key="1">
    <source>
        <dbReference type="ARBA" id="ARBA00022793"/>
    </source>
</evidence>
<protein>
    <recommendedName>
        <fullName evidence="3">Coenzyme A biosynthesis bifunctional protein CoaBC</fullName>
    </recommendedName>
    <alternativeName>
        <fullName evidence="3">DNA/pantothenate metabolism flavoprotein</fullName>
    </alternativeName>
    <alternativeName>
        <fullName evidence="3">Phosphopantothenoylcysteine synthetase/decarboxylase</fullName>
        <shortName evidence="3">PPCS-PPCDC</shortName>
    </alternativeName>
    <domain>
        <recommendedName>
            <fullName evidence="3">Phosphopantothenoylcysteine decarboxylase</fullName>
            <shortName evidence="3">PPC decarboxylase</shortName>
            <shortName evidence="3">PPC-DC</shortName>
            <ecNumber evidence="3">4.1.1.36</ecNumber>
        </recommendedName>
        <alternativeName>
            <fullName evidence="3">CoaC</fullName>
        </alternativeName>
    </domain>
    <domain>
        <recommendedName>
            <fullName evidence="3">Phosphopantothenate--cysteine ligase</fullName>
            <ecNumber evidence="3">6.3.2.5</ecNumber>
        </recommendedName>
        <alternativeName>
            <fullName evidence="3">CoaB</fullName>
        </alternativeName>
        <alternativeName>
            <fullName evidence="3">Phosphopantothenoylcysteine synthetase</fullName>
            <shortName evidence="3">PPC synthetase</shortName>
            <shortName evidence="3">PPC-S</shortName>
        </alternativeName>
    </domain>
</protein>
<comment type="cofactor">
    <cofactor evidence="3">
        <name>Mg(2+)</name>
        <dbReference type="ChEBI" id="CHEBI:18420"/>
    </cofactor>
</comment>
<dbReference type="GO" id="GO:0004633">
    <property type="term" value="F:phosphopantothenoylcysteine decarboxylase activity"/>
    <property type="evidence" value="ECO:0007669"/>
    <property type="project" value="UniProtKB-UniRule"/>
</dbReference>
<keyword evidence="2 3" id="KW-0456">Lyase</keyword>
<feature type="region of interest" description="Phosphopantothenate--cysteine ligase" evidence="3">
    <location>
        <begin position="192"/>
        <end position="406"/>
    </location>
</feature>
<dbReference type="HAMAP" id="MF_02225">
    <property type="entry name" value="CoaBC"/>
    <property type="match status" value="1"/>
</dbReference>
<feature type="binding site" evidence="3">
    <location>
        <position position="280"/>
    </location>
    <ligand>
        <name>CTP</name>
        <dbReference type="ChEBI" id="CHEBI:37563"/>
    </ligand>
</feature>
<comment type="pathway">
    <text evidence="3 4">Cofactor biosynthesis; coenzyme A biosynthesis; CoA from (R)-pantothenate: step 3/5.</text>
</comment>
<dbReference type="SUPFAM" id="SSF52507">
    <property type="entry name" value="Homo-oligomeric flavin-containing Cys decarboxylases, HFCD"/>
    <property type="match status" value="1"/>
</dbReference>
<dbReference type="Gene3D" id="3.40.50.1950">
    <property type="entry name" value="Flavin prenyltransferase-like"/>
    <property type="match status" value="1"/>
</dbReference>